<dbReference type="EMBL" id="LDPZ01000068">
    <property type="protein sequence ID" value="KTQ85114.1"/>
    <property type="molecule type" value="Genomic_DNA"/>
</dbReference>
<evidence type="ECO:0000256" key="4">
    <source>
        <dbReference type="ARBA" id="ARBA00022519"/>
    </source>
</evidence>
<dbReference type="Proteomes" id="UP000078272">
    <property type="component" value="Unassembled WGS sequence"/>
</dbReference>
<dbReference type="GO" id="GO:0016887">
    <property type="term" value="F:ATP hydrolysis activity"/>
    <property type="evidence" value="ECO:0007669"/>
    <property type="project" value="InterPro"/>
</dbReference>
<keyword evidence="3" id="KW-1003">Cell membrane</keyword>
<keyword evidence="5" id="KW-0547">Nucleotide-binding</keyword>
<dbReference type="PROSITE" id="PS00211">
    <property type="entry name" value="ABC_TRANSPORTER_1"/>
    <property type="match status" value="1"/>
</dbReference>
<evidence type="ECO:0000256" key="5">
    <source>
        <dbReference type="ARBA" id="ARBA00022741"/>
    </source>
</evidence>
<dbReference type="PATRIC" id="fig|401562.3.peg.4680"/>
<dbReference type="SMART" id="SM00382">
    <property type="entry name" value="AAA"/>
    <property type="match status" value="1"/>
</dbReference>
<evidence type="ECO:0000256" key="2">
    <source>
        <dbReference type="ARBA" id="ARBA00022448"/>
    </source>
</evidence>
<dbReference type="InterPro" id="IPR050093">
    <property type="entry name" value="ABC_SmlMolc_Importer"/>
</dbReference>
<feature type="domain" description="ABC transporter" evidence="9">
    <location>
        <begin position="1"/>
        <end position="217"/>
    </location>
</feature>
<dbReference type="Gene3D" id="3.40.50.300">
    <property type="entry name" value="P-loop containing nucleotide triphosphate hydrolases"/>
    <property type="match status" value="1"/>
</dbReference>
<evidence type="ECO:0000256" key="3">
    <source>
        <dbReference type="ARBA" id="ARBA00022475"/>
    </source>
</evidence>
<dbReference type="SUPFAM" id="SSF52540">
    <property type="entry name" value="P-loop containing nucleoside triphosphate hydrolases"/>
    <property type="match status" value="1"/>
</dbReference>
<keyword evidence="2" id="KW-0813">Transport</keyword>
<comment type="similarity">
    <text evidence="1">Belongs to the ABC transporter superfamily.</text>
</comment>
<dbReference type="InterPro" id="IPR003593">
    <property type="entry name" value="AAA+_ATPase"/>
</dbReference>
<reference evidence="10 11" key="1">
    <citation type="journal article" date="2016" name="Front. Microbiol.">
        <title>Genomic Resource of Rice Seed Associated Bacteria.</title>
        <authorList>
            <person name="Midha S."/>
            <person name="Bansal K."/>
            <person name="Sharma S."/>
            <person name="Kumar N."/>
            <person name="Patil P.P."/>
            <person name="Chaudhry V."/>
            <person name="Patil P.B."/>
        </authorList>
    </citation>
    <scope>NUCLEOTIDE SEQUENCE [LARGE SCALE GENOMIC DNA]</scope>
    <source>
        <strain evidence="10 11">NS226</strain>
    </source>
</reference>
<dbReference type="PANTHER" id="PTHR42781:SF1">
    <property type="entry name" value="THIAMINE IMPORT ATP-BINDING PROTEIN THIQ"/>
    <property type="match status" value="1"/>
</dbReference>
<protein>
    <submittedName>
        <fullName evidence="10">Thiamine ABC transporter ATP-binding protein</fullName>
    </submittedName>
</protein>
<comment type="caution">
    <text evidence="10">The sequence shown here is derived from an EMBL/GenBank/DDBJ whole genome shotgun (WGS) entry which is preliminary data.</text>
</comment>
<keyword evidence="4" id="KW-0997">Cell inner membrane</keyword>
<evidence type="ECO:0000256" key="1">
    <source>
        <dbReference type="ARBA" id="ARBA00005417"/>
    </source>
</evidence>
<dbReference type="InterPro" id="IPR027417">
    <property type="entry name" value="P-loop_NTPase"/>
</dbReference>
<evidence type="ECO:0000259" key="9">
    <source>
        <dbReference type="PROSITE" id="PS50893"/>
    </source>
</evidence>
<evidence type="ECO:0000256" key="6">
    <source>
        <dbReference type="ARBA" id="ARBA00022840"/>
    </source>
</evidence>
<dbReference type="PROSITE" id="PS50893">
    <property type="entry name" value="ABC_TRANSPORTER_2"/>
    <property type="match status" value="1"/>
</dbReference>
<dbReference type="PANTHER" id="PTHR42781">
    <property type="entry name" value="SPERMIDINE/PUTRESCINE IMPORT ATP-BINDING PROTEIN POTA"/>
    <property type="match status" value="1"/>
</dbReference>
<dbReference type="InterPro" id="IPR003439">
    <property type="entry name" value="ABC_transporter-like_ATP-bd"/>
</dbReference>
<accession>A0A175R2I1</accession>
<gene>
    <name evidence="10" type="ORF">NS226_21215</name>
</gene>
<proteinExistence type="inferred from homology"/>
<keyword evidence="7" id="KW-1278">Translocase</keyword>
<dbReference type="STRING" id="401562.NS365_04740"/>
<evidence type="ECO:0000256" key="8">
    <source>
        <dbReference type="ARBA" id="ARBA00023136"/>
    </source>
</evidence>
<keyword evidence="6 10" id="KW-0067">ATP-binding</keyword>
<organism evidence="10 11">
    <name type="scientific">Aureimonas ureilytica</name>
    <dbReference type="NCBI Taxonomy" id="401562"/>
    <lineage>
        <taxon>Bacteria</taxon>
        <taxon>Pseudomonadati</taxon>
        <taxon>Pseudomonadota</taxon>
        <taxon>Alphaproteobacteria</taxon>
        <taxon>Hyphomicrobiales</taxon>
        <taxon>Aurantimonadaceae</taxon>
        <taxon>Aureimonas</taxon>
    </lineage>
</organism>
<dbReference type="InterPro" id="IPR017871">
    <property type="entry name" value="ABC_transporter-like_CS"/>
</dbReference>
<evidence type="ECO:0000313" key="11">
    <source>
        <dbReference type="Proteomes" id="UP000078272"/>
    </source>
</evidence>
<evidence type="ECO:0000313" key="10">
    <source>
        <dbReference type="EMBL" id="KTQ85114.1"/>
    </source>
</evidence>
<sequence length="226" mass="24662">MRFDLHVPEGEWLALIGPSGAGKSTLLDLVAGFLLPEGGTLRLLGEDYIKAEPAARPIGMMFQDNNLFAHLTAEENIAIGLEPRARFSHAARLQAREALAAIGLEDLANRRPAEMSGGERQRVALARLFLRERPILLLDEPFAALGPALRQDMLALVAALRERAAAPPTIVMVTHHPEDARGFADRIAFLDAGRIHLTGTVEHVLDHEQDPRLRAYLGQAPRVTGS</sequence>
<evidence type="ECO:0000256" key="7">
    <source>
        <dbReference type="ARBA" id="ARBA00022967"/>
    </source>
</evidence>
<dbReference type="GO" id="GO:0005524">
    <property type="term" value="F:ATP binding"/>
    <property type="evidence" value="ECO:0007669"/>
    <property type="project" value="UniProtKB-KW"/>
</dbReference>
<name>A0A175R2I1_9HYPH</name>
<dbReference type="AlphaFoldDB" id="A0A175R2I1"/>
<dbReference type="Pfam" id="PF00005">
    <property type="entry name" value="ABC_tran"/>
    <property type="match status" value="1"/>
</dbReference>
<keyword evidence="8" id="KW-0472">Membrane</keyword>